<dbReference type="STRING" id="395963.Bind_0237"/>
<evidence type="ECO:0000313" key="3">
    <source>
        <dbReference type="EMBL" id="ACB93893.1"/>
    </source>
</evidence>
<organism evidence="3 4">
    <name type="scientific">Beijerinckia indica subsp. indica (strain ATCC 9039 / DSM 1715 / NCIMB 8712)</name>
    <dbReference type="NCBI Taxonomy" id="395963"/>
    <lineage>
        <taxon>Bacteria</taxon>
        <taxon>Pseudomonadati</taxon>
        <taxon>Pseudomonadota</taxon>
        <taxon>Alphaproteobacteria</taxon>
        <taxon>Hyphomicrobiales</taxon>
        <taxon>Beijerinckiaceae</taxon>
        <taxon>Beijerinckia</taxon>
    </lineage>
</organism>
<feature type="transmembrane region" description="Helical" evidence="2">
    <location>
        <begin position="43"/>
        <end position="65"/>
    </location>
</feature>
<dbReference type="eggNOG" id="COG3182">
    <property type="taxonomic scope" value="Bacteria"/>
</dbReference>
<evidence type="ECO:0000313" key="4">
    <source>
        <dbReference type="Proteomes" id="UP000001695"/>
    </source>
</evidence>
<protein>
    <submittedName>
        <fullName evidence="3">PepSY-associated TM helix domain protein</fullName>
    </submittedName>
</protein>
<dbReference type="PANTHER" id="PTHR34219">
    <property type="entry name" value="IRON-REGULATED INNER MEMBRANE PROTEIN-RELATED"/>
    <property type="match status" value="1"/>
</dbReference>
<reference evidence="3 4" key="2">
    <citation type="journal article" date="2010" name="J. Bacteriol.">
        <title>Complete genome sequence of Beijerinckia indica subsp. indica.</title>
        <authorList>
            <person name="Tamas I."/>
            <person name="Dedysh S.N."/>
            <person name="Liesack W."/>
            <person name="Stott M.B."/>
            <person name="Alam M."/>
            <person name="Murrell J.C."/>
            <person name="Dunfield P.F."/>
        </authorList>
    </citation>
    <scope>NUCLEOTIDE SEQUENCE [LARGE SCALE GENOMIC DNA]</scope>
    <source>
        <strain evidence="4">ATCC 9039 / DSM 1715 / NCIMB 8712</strain>
    </source>
</reference>
<keyword evidence="2" id="KW-0472">Membrane</keyword>
<keyword evidence="4" id="KW-1185">Reference proteome</keyword>
<reference evidence="4" key="1">
    <citation type="submission" date="2008-03" db="EMBL/GenBank/DDBJ databases">
        <title>Complete sequence of chromosome of Beijerinckia indica subsp. indica ATCC 9039.</title>
        <authorList>
            <consortium name="US DOE Joint Genome Institute"/>
            <person name="Copeland A."/>
            <person name="Lucas S."/>
            <person name="Lapidus A."/>
            <person name="Glavina del Rio T."/>
            <person name="Dalin E."/>
            <person name="Tice H."/>
            <person name="Bruce D."/>
            <person name="Goodwin L."/>
            <person name="Pitluck S."/>
            <person name="LaButti K."/>
            <person name="Schmutz J."/>
            <person name="Larimer F."/>
            <person name="Land M."/>
            <person name="Hauser L."/>
            <person name="Kyrpides N."/>
            <person name="Mikhailova N."/>
            <person name="Dunfield P.F."/>
            <person name="Dedysh S.N."/>
            <person name="Liesack W."/>
            <person name="Saw J.H."/>
            <person name="Alam M."/>
            <person name="Chen Y."/>
            <person name="Murrell J.C."/>
            <person name="Richardson P."/>
        </authorList>
    </citation>
    <scope>NUCLEOTIDE SEQUENCE [LARGE SCALE GENOMIC DNA]</scope>
    <source>
        <strain evidence="4">ATCC 9039 / DSM 1715 / NCIMB 8712</strain>
    </source>
</reference>
<sequence length="435" mass="47774">MVMRRDHVGAMAFSHSSRPSLAEASPIKKRPGTWRPLWRKIHLYLGFGSGLVLLVLALSGITLIFSDDLDRLLHPDFYATTGAEAALTPDVYLAAATAVVPEGAATQLRWPRTTGAPVTVLVRAEPKHRATDQGADHTATKKDMDAAPSGERRNEARQFLVFLDPPTARVLGTVNYRERFAAIVLSLHRSLLVPQWFGADIVGFSGIGLAILCVTGLVLWWPRGPFLKGLYFHRGRYLRTNLHYTTGFWVLAPLTIMVVTGLTLSYPRQARGLVNVFAELSPRPPERPGRDALLLAPHLDPAEILDRALAQIRQEAPETLLRPVSLTWPSMSGKVWRVQLDLGQEESTLLIDDATGEVARAPETLSGEALLLFLRRLHGATHHGLVWEGLALLAGLGIPLLLVTGILMWLRRRPHAVENLPATAVCLPESEQSAA</sequence>
<dbReference type="AlphaFoldDB" id="B2ICK4"/>
<feature type="region of interest" description="Disordered" evidence="1">
    <location>
        <begin position="129"/>
        <end position="151"/>
    </location>
</feature>
<feature type="transmembrane region" description="Helical" evidence="2">
    <location>
        <begin position="196"/>
        <end position="222"/>
    </location>
</feature>
<evidence type="ECO:0000256" key="2">
    <source>
        <dbReference type="SAM" id="Phobius"/>
    </source>
</evidence>
<dbReference type="HOGENOM" id="CLU_031962_4_2_5"/>
<keyword evidence="2" id="KW-1133">Transmembrane helix</keyword>
<dbReference type="Proteomes" id="UP000001695">
    <property type="component" value="Chromosome"/>
</dbReference>
<name>B2ICK4_BEII9</name>
<accession>B2ICK4</accession>
<dbReference type="KEGG" id="bid:Bind_0237"/>
<dbReference type="InterPro" id="IPR005625">
    <property type="entry name" value="PepSY-ass_TM"/>
</dbReference>
<dbReference type="RefSeq" id="WP_012383251.1">
    <property type="nucleotide sequence ID" value="NC_010581.1"/>
</dbReference>
<dbReference type="EMBL" id="CP001016">
    <property type="protein sequence ID" value="ACB93893.1"/>
    <property type="molecule type" value="Genomic_DNA"/>
</dbReference>
<evidence type="ECO:0000256" key="1">
    <source>
        <dbReference type="SAM" id="MobiDB-lite"/>
    </source>
</evidence>
<feature type="transmembrane region" description="Helical" evidence="2">
    <location>
        <begin position="385"/>
        <end position="410"/>
    </location>
</feature>
<feature type="transmembrane region" description="Helical" evidence="2">
    <location>
        <begin position="242"/>
        <end position="264"/>
    </location>
</feature>
<keyword evidence="2" id="KW-0812">Transmembrane</keyword>
<proteinExistence type="predicted"/>
<gene>
    <name evidence="3" type="ordered locus">Bind_0237</name>
</gene>
<dbReference type="Pfam" id="PF03929">
    <property type="entry name" value="PepSY_TM"/>
    <property type="match status" value="1"/>
</dbReference>